<evidence type="ECO:0008006" key="3">
    <source>
        <dbReference type="Google" id="ProtNLM"/>
    </source>
</evidence>
<reference evidence="2" key="1">
    <citation type="submission" date="2017-03" db="EMBL/GenBank/DDBJ databases">
        <title>Phytopthora megakarya and P. palmivora, two closely related causual agents of cacao black pod achieved similar genome size and gene model numbers by different mechanisms.</title>
        <authorList>
            <person name="Ali S."/>
            <person name="Shao J."/>
            <person name="Larry D.J."/>
            <person name="Kronmiller B."/>
            <person name="Shen D."/>
            <person name="Strem M.D."/>
            <person name="Melnick R.L."/>
            <person name="Guiltinan M.J."/>
            <person name="Tyler B.M."/>
            <person name="Meinhardt L.W."/>
            <person name="Bailey B.A."/>
        </authorList>
    </citation>
    <scope>NUCLEOTIDE SEQUENCE [LARGE SCALE GENOMIC DNA]</scope>
    <source>
        <strain evidence="2">zdho120</strain>
    </source>
</reference>
<protein>
    <recommendedName>
        <fullName evidence="3">HAT C-terminal dimerisation domain-containing protein</fullName>
    </recommendedName>
</protein>
<dbReference type="PANTHER" id="PTHR40866:SF1">
    <property type="entry name" value="BED-TYPE DOMAIN-CONTAINING PROTEIN"/>
    <property type="match status" value="1"/>
</dbReference>
<dbReference type="AlphaFoldDB" id="A0A225VXG5"/>
<dbReference type="EMBL" id="NBNE01002777">
    <property type="protein sequence ID" value="OWZ09477.1"/>
    <property type="molecule type" value="Genomic_DNA"/>
</dbReference>
<evidence type="ECO:0000313" key="2">
    <source>
        <dbReference type="Proteomes" id="UP000198211"/>
    </source>
</evidence>
<proteinExistence type="predicted"/>
<evidence type="ECO:0000313" key="1">
    <source>
        <dbReference type="EMBL" id="OWZ09477.1"/>
    </source>
</evidence>
<dbReference type="Proteomes" id="UP000198211">
    <property type="component" value="Unassembled WGS sequence"/>
</dbReference>
<dbReference type="PANTHER" id="PTHR40866">
    <property type="entry name" value="BED-TYPE DOMAIN-CONTAINING PROTEIN"/>
    <property type="match status" value="1"/>
</dbReference>
<dbReference type="OrthoDB" id="96101at2759"/>
<accession>A0A225VXG5</accession>
<keyword evidence="2" id="KW-1185">Reference proteome</keyword>
<gene>
    <name evidence="1" type="ORF">PHMEG_00017821</name>
</gene>
<comment type="caution">
    <text evidence="1">The sequence shown here is derived from an EMBL/GenBank/DDBJ whole genome shotgun (WGS) entry which is preliminary data.</text>
</comment>
<name>A0A225VXG5_9STRA</name>
<sequence>MLKRYFLLREFISVDDEELSEFLPSRPAHRKLEALLSNLQDVESVSKHLHSDGVTLLGARVLFDELLKSHPSFAKYCPLEYSVVKVLDDRPALLTNDEVGLLEPLKRTQAEVEGISHTPGDNDGFAACTLKRRKITAAPATYELLEVIPPTSNMAERLFSVARAVLRHERHRLPSMMLEMILFLKINNTYWNVVTVEQSL</sequence>
<organism evidence="1 2">
    <name type="scientific">Phytophthora megakarya</name>
    <dbReference type="NCBI Taxonomy" id="4795"/>
    <lineage>
        <taxon>Eukaryota</taxon>
        <taxon>Sar</taxon>
        <taxon>Stramenopiles</taxon>
        <taxon>Oomycota</taxon>
        <taxon>Peronosporomycetes</taxon>
        <taxon>Peronosporales</taxon>
        <taxon>Peronosporaceae</taxon>
        <taxon>Phytophthora</taxon>
    </lineage>
</organism>